<sequence>MSLPPLRYPLAVALGAVGGALSRYYLGLYLSRFSATFPLGTFAVNVTGSFFMGGFITLVAQKFFNVSDAIVLGIATGFLGSYTTFSSYALDTAKLNAQGLKQTAILYWLGSPVAGLLALQLGSWFAKAIAQRTQ</sequence>
<dbReference type="PANTHER" id="PTHR28259">
    <property type="entry name" value="FLUORIDE EXPORT PROTEIN 1-RELATED"/>
    <property type="match status" value="1"/>
</dbReference>
<evidence type="ECO:0000256" key="3">
    <source>
        <dbReference type="ARBA" id="ARBA00022692"/>
    </source>
</evidence>
<dbReference type="AlphaFoldDB" id="A0A0M2PTD7"/>
<dbReference type="GO" id="GO:0046872">
    <property type="term" value="F:metal ion binding"/>
    <property type="evidence" value="ECO:0007669"/>
    <property type="project" value="UniProtKB-KW"/>
</dbReference>
<proteinExistence type="inferred from homology"/>
<reference evidence="11" key="1">
    <citation type="submission" date="2012-04" db="EMBL/GenBank/DDBJ databases">
        <authorList>
            <person name="Borisov I.G."/>
            <person name="Ivanikova N.V."/>
            <person name="Pinevich A.V."/>
        </authorList>
    </citation>
    <scope>NUCLEOTIDE SEQUENCE</scope>
    <source>
        <strain evidence="11">CALU 1027</strain>
    </source>
</reference>
<feature type="binding site" evidence="10">
    <location>
        <position position="83"/>
    </location>
    <ligand>
        <name>Na(+)</name>
        <dbReference type="ChEBI" id="CHEBI:29101"/>
        <note>structural</note>
    </ligand>
</feature>
<keyword evidence="10" id="KW-0813">Transport</keyword>
<feature type="transmembrane region" description="Helical" evidence="10">
    <location>
        <begin position="105"/>
        <end position="126"/>
    </location>
</feature>
<comment type="activity regulation">
    <text evidence="10">Na(+) is not transported, but it plays an essential structural role and its presence is essential for fluoride channel function.</text>
</comment>
<evidence type="ECO:0000256" key="1">
    <source>
        <dbReference type="ARBA" id="ARBA00004651"/>
    </source>
</evidence>
<keyword evidence="12" id="KW-1185">Reference proteome</keyword>
<dbReference type="Proteomes" id="UP000034681">
    <property type="component" value="Unassembled WGS sequence"/>
</dbReference>
<organism evidence="11 12">
    <name type="scientific">Prochlorothrix hollandica PCC 9006 = CALU 1027</name>
    <dbReference type="NCBI Taxonomy" id="317619"/>
    <lineage>
        <taxon>Bacteria</taxon>
        <taxon>Bacillati</taxon>
        <taxon>Cyanobacteriota</taxon>
        <taxon>Cyanophyceae</taxon>
        <taxon>Prochlorotrichales</taxon>
        <taxon>Prochlorotrichaceae</taxon>
        <taxon>Prochlorothrix</taxon>
    </lineage>
</organism>
<evidence type="ECO:0000313" key="11">
    <source>
        <dbReference type="EMBL" id="KKI98412.1"/>
    </source>
</evidence>
<dbReference type="OrthoDB" id="9815830at2"/>
<dbReference type="InterPro" id="IPR003691">
    <property type="entry name" value="FluC"/>
</dbReference>
<keyword evidence="10" id="KW-0915">Sodium</keyword>
<evidence type="ECO:0000256" key="2">
    <source>
        <dbReference type="ARBA" id="ARBA00022475"/>
    </source>
</evidence>
<evidence type="ECO:0000256" key="4">
    <source>
        <dbReference type="ARBA" id="ARBA00022989"/>
    </source>
</evidence>
<comment type="caution">
    <text evidence="11">The sequence shown here is derived from an EMBL/GenBank/DDBJ whole genome shotgun (WGS) entry which is preliminary data.</text>
</comment>
<dbReference type="Pfam" id="PF02537">
    <property type="entry name" value="CRCB"/>
    <property type="match status" value="1"/>
</dbReference>
<dbReference type="STRING" id="317619.GCA_000332315_02544"/>
<keyword evidence="5 10" id="KW-0472">Membrane</keyword>
<dbReference type="eggNOG" id="COG0239">
    <property type="taxonomic scope" value="Bacteria"/>
</dbReference>
<keyword evidence="3 10" id="KW-0812">Transmembrane</keyword>
<evidence type="ECO:0000313" key="12">
    <source>
        <dbReference type="Proteomes" id="UP000034681"/>
    </source>
</evidence>
<evidence type="ECO:0000256" key="9">
    <source>
        <dbReference type="ARBA" id="ARBA00049940"/>
    </source>
</evidence>
<dbReference type="NCBIfam" id="TIGR00494">
    <property type="entry name" value="crcB"/>
    <property type="match status" value="1"/>
</dbReference>
<gene>
    <name evidence="10" type="primary">fluC</name>
    <name evidence="10" type="synonym">crcB</name>
    <name evidence="11" type="ORF">PROH_18280</name>
</gene>
<evidence type="ECO:0000256" key="6">
    <source>
        <dbReference type="ARBA" id="ARBA00023303"/>
    </source>
</evidence>
<feature type="transmembrane region" description="Helical" evidence="10">
    <location>
        <begin position="38"/>
        <end position="59"/>
    </location>
</feature>
<comment type="similarity">
    <text evidence="7 10">Belongs to the fluoride channel Fluc/FEX (TC 1.A.43) family.</text>
</comment>
<feature type="binding site" evidence="10">
    <location>
        <position position="80"/>
    </location>
    <ligand>
        <name>Na(+)</name>
        <dbReference type="ChEBI" id="CHEBI:29101"/>
        <note>structural</note>
    </ligand>
</feature>
<comment type="function">
    <text evidence="9 10">Fluoride-specific ion channel. Important for reducing fluoride concentration in the cell, thus reducing its toxicity.</text>
</comment>
<comment type="catalytic activity">
    <reaction evidence="8">
        <text>fluoride(in) = fluoride(out)</text>
        <dbReference type="Rhea" id="RHEA:76159"/>
        <dbReference type="ChEBI" id="CHEBI:17051"/>
    </reaction>
    <physiologicalReaction direction="left-to-right" evidence="8">
        <dbReference type="Rhea" id="RHEA:76160"/>
    </physiologicalReaction>
</comment>
<accession>A0A0M2PTD7</accession>
<keyword evidence="6 10" id="KW-0407">Ion channel</keyword>
<evidence type="ECO:0000256" key="8">
    <source>
        <dbReference type="ARBA" id="ARBA00035585"/>
    </source>
</evidence>
<name>A0A0M2PTD7_PROHO</name>
<dbReference type="GO" id="GO:0140114">
    <property type="term" value="P:cellular detoxification of fluoride"/>
    <property type="evidence" value="ECO:0007669"/>
    <property type="project" value="UniProtKB-UniRule"/>
</dbReference>
<dbReference type="GO" id="GO:0005886">
    <property type="term" value="C:plasma membrane"/>
    <property type="evidence" value="ECO:0007669"/>
    <property type="project" value="UniProtKB-SubCell"/>
</dbReference>
<feature type="transmembrane region" description="Helical" evidence="10">
    <location>
        <begin position="66"/>
        <end position="85"/>
    </location>
</feature>
<evidence type="ECO:0000256" key="5">
    <source>
        <dbReference type="ARBA" id="ARBA00023136"/>
    </source>
</evidence>
<dbReference type="GO" id="GO:0062054">
    <property type="term" value="F:fluoride channel activity"/>
    <property type="evidence" value="ECO:0007669"/>
    <property type="project" value="UniProtKB-UniRule"/>
</dbReference>
<keyword evidence="10" id="KW-0406">Ion transport</keyword>
<dbReference type="EMBL" id="AJTX02000008">
    <property type="protein sequence ID" value="KKI98412.1"/>
    <property type="molecule type" value="Genomic_DNA"/>
</dbReference>
<protein>
    <recommendedName>
        <fullName evidence="10">Fluoride-specific ion channel FluC</fullName>
    </recommendedName>
</protein>
<evidence type="ECO:0000256" key="7">
    <source>
        <dbReference type="ARBA" id="ARBA00035120"/>
    </source>
</evidence>
<keyword evidence="4 10" id="KW-1133">Transmembrane helix</keyword>
<dbReference type="PANTHER" id="PTHR28259:SF1">
    <property type="entry name" value="FLUORIDE EXPORT PROTEIN 1-RELATED"/>
    <property type="match status" value="1"/>
</dbReference>
<keyword evidence="10" id="KW-0479">Metal-binding</keyword>
<evidence type="ECO:0000256" key="10">
    <source>
        <dbReference type="HAMAP-Rule" id="MF_00454"/>
    </source>
</evidence>
<keyword evidence="2 10" id="KW-1003">Cell membrane</keyword>
<comment type="subcellular location">
    <subcellularLocation>
        <location evidence="1 10">Cell membrane</location>
        <topology evidence="1 10">Multi-pass membrane protein</topology>
    </subcellularLocation>
</comment>
<dbReference type="HAMAP" id="MF_00454">
    <property type="entry name" value="FluC"/>
    <property type="match status" value="1"/>
</dbReference>